<feature type="region of interest" description="Disordered" evidence="1">
    <location>
        <begin position="1"/>
        <end position="29"/>
    </location>
</feature>
<dbReference type="Pfam" id="PF14420">
    <property type="entry name" value="Clr5"/>
    <property type="match status" value="1"/>
</dbReference>
<dbReference type="STRING" id="1664694.A0A0N0NLB8"/>
<dbReference type="PANTHER" id="PTHR38788:SF3">
    <property type="entry name" value="CLR5 DOMAIN-CONTAINING PROTEIN"/>
    <property type="match status" value="1"/>
</dbReference>
<evidence type="ECO:0000313" key="3">
    <source>
        <dbReference type="EMBL" id="KPI38998.1"/>
    </source>
</evidence>
<sequence>MADSPTGSSWFPPSRCSTPTTKLPAPNNPPLAVDWENYKPIIVELYRDLNLSLPVVKQRMETEYGFIASERMYKGRFSKDKWNIPKNWRDEHIIEYLANEDQDTIFGRPTHEIKVLQGKGSASFSPAQVWEEAQRRRRDSTITVGSIESLAASDLSDTVAASITALEEFPDAPFGDLDLSIPHTVSDTALSIYNGTKAFIMLSNYLETRLFSVEHLDNFFSSVDLFPPNEAAINPAFDLAIRQHPSLLNQNYARAMALLRNGRPKLASALLSSASHALQHLVVTHHPAFASCFLDAFVELKFESQRGMSGYTTAQDDVSMEQLLFFCSQFCQLFSKRLGREHKISAYVNLKHFEKLLQLRRFDQAHNQFVNHVRPVFQGLISPGPVPKTMRAPVLCYLRRKAHLLSSRGDQTGAGRALRQCVNFAVEWLGERHICVAGNPLMEECFRLIDEIAEFLFRNGHTTKGIDLHSFAIGLCAAVRGECEGKCIRMFSAQLVRYADAGFDDRVRILCVRFPSCWVIVDEHDSQDQNPVESGDSGASMPSGNGDVSGKAGDDMKMDDWETNEVPKPTDHILRCQSCANGPDTQLWCEQHRTQVRPTPQDRVYVRLARECLQDLLNWFGMIAD</sequence>
<feature type="domain" description="Clr5" evidence="2">
    <location>
        <begin position="34"/>
        <end position="86"/>
    </location>
</feature>
<dbReference type="GeneID" id="28736750"/>
<dbReference type="InterPro" id="IPR025676">
    <property type="entry name" value="Clr5_dom"/>
</dbReference>
<proteinExistence type="predicted"/>
<evidence type="ECO:0000259" key="2">
    <source>
        <dbReference type="Pfam" id="PF14420"/>
    </source>
</evidence>
<dbReference type="EMBL" id="LFJN01000016">
    <property type="protein sequence ID" value="KPI38998.1"/>
    <property type="molecule type" value="Genomic_DNA"/>
</dbReference>
<name>A0A0N0NLB8_9EURO</name>
<reference evidence="3 4" key="1">
    <citation type="submission" date="2015-06" db="EMBL/GenBank/DDBJ databases">
        <title>Draft genome of the ant-associated black yeast Phialophora attae CBS 131958.</title>
        <authorList>
            <person name="Moreno L.F."/>
            <person name="Stielow B.J."/>
            <person name="de Hoog S."/>
            <person name="Vicente V.A."/>
            <person name="Weiss V.A."/>
            <person name="de Vries M."/>
            <person name="Cruz L.M."/>
            <person name="Souza E.M."/>
        </authorList>
    </citation>
    <scope>NUCLEOTIDE SEQUENCE [LARGE SCALE GENOMIC DNA]</scope>
    <source>
        <strain evidence="3 4">CBS 131958</strain>
    </source>
</reference>
<evidence type="ECO:0000313" key="4">
    <source>
        <dbReference type="Proteomes" id="UP000038010"/>
    </source>
</evidence>
<dbReference type="VEuPathDB" id="FungiDB:AB675_4712"/>
<dbReference type="AlphaFoldDB" id="A0A0N0NLB8"/>
<accession>A0A0N0NLB8</accession>
<gene>
    <name evidence="3" type="ORF">AB675_4712</name>
</gene>
<protein>
    <recommendedName>
        <fullName evidence="2">Clr5 domain-containing protein</fullName>
    </recommendedName>
</protein>
<evidence type="ECO:0000256" key="1">
    <source>
        <dbReference type="SAM" id="MobiDB-lite"/>
    </source>
</evidence>
<dbReference type="Proteomes" id="UP000038010">
    <property type="component" value="Unassembled WGS sequence"/>
</dbReference>
<feature type="region of interest" description="Disordered" evidence="1">
    <location>
        <begin position="527"/>
        <end position="557"/>
    </location>
</feature>
<dbReference type="OrthoDB" id="5986190at2759"/>
<keyword evidence="4" id="KW-1185">Reference proteome</keyword>
<feature type="compositionally biased region" description="Polar residues" evidence="1">
    <location>
        <begin position="1"/>
        <end position="21"/>
    </location>
</feature>
<comment type="caution">
    <text evidence="3">The sequence shown here is derived from an EMBL/GenBank/DDBJ whole genome shotgun (WGS) entry which is preliminary data.</text>
</comment>
<dbReference type="PANTHER" id="PTHR38788">
    <property type="entry name" value="CLR5 DOMAIN-CONTAINING PROTEIN"/>
    <property type="match status" value="1"/>
</dbReference>
<dbReference type="RefSeq" id="XP_017998961.1">
    <property type="nucleotide sequence ID" value="XM_018144872.1"/>
</dbReference>
<organism evidence="3 4">
    <name type="scientific">Cyphellophora attinorum</name>
    <dbReference type="NCBI Taxonomy" id="1664694"/>
    <lineage>
        <taxon>Eukaryota</taxon>
        <taxon>Fungi</taxon>
        <taxon>Dikarya</taxon>
        <taxon>Ascomycota</taxon>
        <taxon>Pezizomycotina</taxon>
        <taxon>Eurotiomycetes</taxon>
        <taxon>Chaetothyriomycetidae</taxon>
        <taxon>Chaetothyriales</taxon>
        <taxon>Cyphellophoraceae</taxon>
        <taxon>Cyphellophora</taxon>
    </lineage>
</organism>